<dbReference type="AlphaFoldDB" id="A0A6A5YSN2"/>
<gene>
    <name evidence="1" type="ORF">BDV96DRAFT_604470</name>
</gene>
<evidence type="ECO:0000313" key="1">
    <source>
        <dbReference type="EMBL" id="KAF2110000.1"/>
    </source>
</evidence>
<dbReference type="Proteomes" id="UP000799770">
    <property type="component" value="Unassembled WGS sequence"/>
</dbReference>
<dbReference type="EMBL" id="ML977340">
    <property type="protein sequence ID" value="KAF2110000.1"/>
    <property type="molecule type" value="Genomic_DNA"/>
</dbReference>
<sequence>MSDEVLELNVKRLTQACTDLQAWSKESGDREAVTHSSILITSTAHETGSGHLDAEILQKRSITVTAELVVLYCDNSYLILAFSTQPFLKEATPVLTPHRWNRSRLMITHSSWRWRSFYAQIWFRKTRGARLMSGNPNVEYYEENRDEKSTAFLVRMEISMASNEINNPARMSPAIEDQQ</sequence>
<evidence type="ECO:0000313" key="2">
    <source>
        <dbReference type="Proteomes" id="UP000799770"/>
    </source>
</evidence>
<accession>A0A6A5YSN2</accession>
<protein>
    <submittedName>
        <fullName evidence="1">Uncharacterized protein</fullName>
    </submittedName>
</protein>
<name>A0A6A5YSN2_9PLEO</name>
<organism evidence="1 2">
    <name type="scientific">Lophiotrema nucula</name>
    <dbReference type="NCBI Taxonomy" id="690887"/>
    <lineage>
        <taxon>Eukaryota</taxon>
        <taxon>Fungi</taxon>
        <taxon>Dikarya</taxon>
        <taxon>Ascomycota</taxon>
        <taxon>Pezizomycotina</taxon>
        <taxon>Dothideomycetes</taxon>
        <taxon>Pleosporomycetidae</taxon>
        <taxon>Pleosporales</taxon>
        <taxon>Lophiotremataceae</taxon>
        <taxon>Lophiotrema</taxon>
    </lineage>
</organism>
<reference evidence="1" key="1">
    <citation type="journal article" date="2020" name="Stud. Mycol.">
        <title>101 Dothideomycetes genomes: a test case for predicting lifestyles and emergence of pathogens.</title>
        <authorList>
            <person name="Haridas S."/>
            <person name="Albert R."/>
            <person name="Binder M."/>
            <person name="Bloem J."/>
            <person name="Labutti K."/>
            <person name="Salamov A."/>
            <person name="Andreopoulos B."/>
            <person name="Baker S."/>
            <person name="Barry K."/>
            <person name="Bills G."/>
            <person name="Bluhm B."/>
            <person name="Cannon C."/>
            <person name="Castanera R."/>
            <person name="Culley D."/>
            <person name="Daum C."/>
            <person name="Ezra D."/>
            <person name="Gonzalez J."/>
            <person name="Henrissat B."/>
            <person name="Kuo A."/>
            <person name="Liang C."/>
            <person name="Lipzen A."/>
            <person name="Lutzoni F."/>
            <person name="Magnuson J."/>
            <person name="Mondo S."/>
            <person name="Nolan M."/>
            <person name="Ohm R."/>
            <person name="Pangilinan J."/>
            <person name="Park H.-J."/>
            <person name="Ramirez L."/>
            <person name="Alfaro M."/>
            <person name="Sun H."/>
            <person name="Tritt A."/>
            <person name="Yoshinaga Y."/>
            <person name="Zwiers L.-H."/>
            <person name="Turgeon B."/>
            <person name="Goodwin S."/>
            <person name="Spatafora J."/>
            <person name="Crous P."/>
            <person name="Grigoriev I."/>
        </authorList>
    </citation>
    <scope>NUCLEOTIDE SEQUENCE</scope>
    <source>
        <strain evidence="1">CBS 627.86</strain>
    </source>
</reference>
<proteinExistence type="predicted"/>
<keyword evidence="2" id="KW-1185">Reference proteome</keyword>